<feature type="compositionally biased region" description="Polar residues" evidence="1">
    <location>
        <begin position="230"/>
        <end position="243"/>
    </location>
</feature>
<organism evidence="2 3">
    <name type="scientific">Parashewanella curva</name>
    <dbReference type="NCBI Taxonomy" id="2338552"/>
    <lineage>
        <taxon>Bacteria</taxon>
        <taxon>Pseudomonadati</taxon>
        <taxon>Pseudomonadota</taxon>
        <taxon>Gammaproteobacteria</taxon>
        <taxon>Alteromonadales</taxon>
        <taxon>Shewanellaceae</taxon>
        <taxon>Parashewanella</taxon>
    </lineage>
</organism>
<keyword evidence="3" id="KW-1185">Reference proteome</keyword>
<comment type="caution">
    <text evidence="2">The sequence shown here is derived from an EMBL/GenBank/DDBJ whole genome shotgun (WGS) entry which is preliminary data.</text>
</comment>
<name>A0A3L8PWF6_9GAMM</name>
<evidence type="ECO:0000313" key="3">
    <source>
        <dbReference type="Proteomes" id="UP000281474"/>
    </source>
</evidence>
<dbReference type="RefSeq" id="WP_121839570.1">
    <property type="nucleotide sequence ID" value="NZ_ML014792.1"/>
</dbReference>
<evidence type="ECO:0000256" key="1">
    <source>
        <dbReference type="SAM" id="MobiDB-lite"/>
    </source>
</evidence>
<gene>
    <name evidence="2" type="ORF">D5018_13730</name>
</gene>
<reference evidence="2 3" key="1">
    <citation type="submission" date="2018-09" db="EMBL/GenBank/DDBJ databases">
        <title>Phylogeny of the Shewanellaceae, and recommendation for two new genera, Pseudoshewanella and Parashewanella.</title>
        <authorList>
            <person name="Wang G."/>
        </authorList>
    </citation>
    <scope>NUCLEOTIDE SEQUENCE [LARGE SCALE GENOMIC DNA]</scope>
    <source>
        <strain evidence="2 3">C51</strain>
    </source>
</reference>
<accession>A0A3L8PWF6</accession>
<evidence type="ECO:0000313" key="2">
    <source>
        <dbReference type="EMBL" id="RLV59129.1"/>
    </source>
</evidence>
<dbReference type="Proteomes" id="UP000281474">
    <property type="component" value="Unassembled WGS sequence"/>
</dbReference>
<sequence length="413" mass="47729">MAHAVQPETPPSNSYASALINNSQITTQTPSEKFFEMIYKKIQVCFHQSQLKEVKRLITELTDIQRLKINEPYTIICQMSAIHNLRLLARPNEQNKFIVEFEHNEESCQLTFSYRIENITDGIVVELPTLKSSVSNRTYFCVTFDYKQLSDPISHSAPSELFLTQLDGLIAFSANIHCSQESNVPVIDRDCLLGWQEAMEQIYNLKENYLKEQKMLQDYERQKLEKHHQQNPQHYSQPTATKTTKVKVSEVQPSTQATRATFDQQATSTIARRNSETASSSSKQIPKGLTKFYFGKLEELSFKDLEYVHLRFKCYLRQKTNASQLVIKTFLGTLEGNTKRTCIIILQDFNNLISEHPKSSWAMSRLLINFLKGFLSSEETREYCISHNPLEIAKWLSEIEEKEKKFIPASKLS</sequence>
<feature type="region of interest" description="Disordered" evidence="1">
    <location>
        <begin position="222"/>
        <end position="283"/>
    </location>
</feature>
<dbReference type="EMBL" id="QZEI01000043">
    <property type="protein sequence ID" value="RLV59129.1"/>
    <property type="molecule type" value="Genomic_DNA"/>
</dbReference>
<feature type="compositionally biased region" description="Polar residues" evidence="1">
    <location>
        <begin position="251"/>
        <end position="283"/>
    </location>
</feature>
<dbReference type="AlphaFoldDB" id="A0A3L8PWF6"/>
<protein>
    <submittedName>
        <fullName evidence="2">Uncharacterized protein</fullName>
    </submittedName>
</protein>
<proteinExistence type="predicted"/>